<dbReference type="Pfam" id="PF00672">
    <property type="entry name" value="HAMP"/>
    <property type="match status" value="1"/>
</dbReference>
<dbReference type="SUPFAM" id="SSF55073">
    <property type="entry name" value="Nucleotide cyclase"/>
    <property type="match status" value="1"/>
</dbReference>
<dbReference type="AlphaFoldDB" id="A0A972FZ63"/>
<keyword evidence="1" id="KW-0812">Transmembrane</keyword>
<dbReference type="InterPro" id="IPR003660">
    <property type="entry name" value="HAMP_dom"/>
</dbReference>
<protein>
    <submittedName>
        <fullName evidence="3">Diguanylate cyclase</fullName>
    </submittedName>
</protein>
<dbReference type="InterPro" id="IPR032244">
    <property type="entry name" value="LapD_MoxY_N"/>
</dbReference>
<reference evidence="3" key="1">
    <citation type="submission" date="2020-04" db="EMBL/GenBank/DDBJ databases">
        <title>Description of Shewanella salipaludis sp. nov., isolated from a salt marsh.</title>
        <authorList>
            <person name="Park S."/>
            <person name="Yoon J.-H."/>
        </authorList>
    </citation>
    <scope>NUCLEOTIDE SEQUENCE</scope>
    <source>
        <strain evidence="3">SHSM-M6</strain>
    </source>
</reference>
<dbReference type="Gene3D" id="3.30.110.200">
    <property type="match status" value="1"/>
</dbReference>
<dbReference type="Pfam" id="PF00990">
    <property type="entry name" value="GGDEF"/>
    <property type="match status" value="1"/>
</dbReference>
<dbReference type="Proteomes" id="UP000737113">
    <property type="component" value="Unassembled WGS sequence"/>
</dbReference>
<dbReference type="PROSITE" id="PS50885">
    <property type="entry name" value="HAMP"/>
    <property type="match status" value="1"/>
</dbReference>
<dbReference type="Gene3D" id="6.20.270.20">
    <property type="entry name" value="LapD/MoxY periplasmic domain"/>
    <property type="match status" value="1"/>
</dbReference>
<comment type="caution">
    <text evidence="3">The sequence shown here is derived from an EMBL/GenBank/DDBJ whole genome shotgun (WGS) entry which is preliminary data.</text>
</comment>
<keyword evidence="1" id="KW-0472">Membrane</keyword>
<sequence length="403" mass="44508">MKKWHGLPLTTQLYSLVVCLALLTFSASLYNNITSMQGYLEAQLASHAQGAAHSLGLSISPYLDEDNLVTAETMVDAIFNSGYYQQISFVDPDNKLLFSRQHTGNSLQVPDWFSRWFPLNPPVMVSEVNAGWRPAGSLRVQSHPGMAYDTLWQQSIKVAAISLIQLLFSLLVAYLILKSVIGSLKKLEQQTQSVPHKQFELDEAAFSTSEIRALAQALNRMLTKLRQSFEDQSLQTDKLSMEVYLDSLTGLPNRRALLQQFANMQLEGDNSGKALYLGLVSLPSLTEINSSKGYGSGDAYITKAAMTLQAQMLDIGYLRIYRVSGSEFAILTRLSASVAKILDNKLSIVFNAARGTGYPNGFAQHVMLKVNPNESFSACIKRLDTLIAPDSGFSIHHGLRSVK</sequence>
<dbReference type="InterPro" id="IPR042461">
    <property type="entry name" value="LapD_MoxY_peri_C"/>
</dbReference>
<accession>A0A972FZ63</accession>
<dbReference type="InterPro" id="IPR043128">
    <property type="entry name" value="Rev_trsase/Diguanyl_cyclase"/>
</dbReference>
<dbReference type="Gene3D" id="3.30.70.270">
    <property type="match status" value="1"/>
</dbReference>
<name>A0A972FZ63_9GAMM</name>
<proteinExistence type="predicted"/>
<dbReference type="RefSeq" id="WP_169564063.1">
    <property type="nucleotide sequence ID" value="NZ_JAAXYH010000005.1"/>
</dbReference>
<feature type="domain" description="HAMP" evidence="2">
    <location>
        <begin position="178"/>
        <end position="230"/>
    </location>
</feature>
<keyword evidence="1" id="KW-1133">Transmembrane helix</keyword>
<dbReference type="EMBL" id="JAAXYH010000005">
    <property type="protein sequence ID" value="NMH65357.1"/>
    <property type="molecule type" value="Genomic_DNA"/>
</dbReference>
<dbReference type="InterPro" id="IPR029787">
    <property type="entry name" value="Nucleotide_cyclase"/>
</dbReference>
<dbReference type="GO" id="GO:0016020">
    <property type="term" value="C:membrane"/>
    <property type="evidence" value="ECO:0007669"/>
    <property type="project" value="InterPro"/>
</dbReference>
<dbReference type="GO" id="GO:0007165">
    <property type="term" value="P:signal transduction"/>
    <property type="evidence" value="ECO:0007669"/>
    <property type="project" value="InterPro"/>
</dbReference>
<gene>
    <name evidence="3" type="ORF">HC757_09255</name>
</gene>
<evidence type="ECO:0000259" key="2">
    <source>
        <dbReference type="PROSITE" id="PS50885"/>
    </source>
</evidence>
<keyword evidence="4" id="KW-1185">Reference proteome</keyword>
<organism evidence="3 4">
    <name type="scientific">Shewanella salipaludis</name>
    <dbReference type="NCBI Taxonomy" id="2723052"/>
    <lineage>
        <taxon>Bacteria</taxon>
        <taxon>Pseudomonadati</taxon>
        <taxon>Pseudomonadota</taxon>
        <taxon>Gammaproteobacteria</taxon>
        <taxon>Alteromonadales</taxon>
        <taxon>Shewanellaceae</taxon>
        <taxon>Shewanella</taxon>
    </lineage>
</organism>
<evidence type="ECO:0000256" key="1">
    <source>
        <dbReference type="SAM" id="Phobius"/>
    </source>
</evidence>
<evidence type="ECO:0000313" key="3">
    <source>
        <dbReference type="EMBL" id="NMH65357.1"/>
    </source>
</evidence>
<dbReference type="Pfam" id="PF16448">
    <property type="entry name" value="LapD_MoxY_N"/>
    <property type="match status" value="1"/>
</dbReference>
<feature type="transmembrane region" description="Helical" evidence="1">
    <location>
        <begin position="12"/>
        <end position="30"/>
    </location>
</feature>
<feature type="transmembrane region" description="Helical" evidence="1">
    <location>
        <begin position="156"/>
        <end position="177"/>
    </location>
</feature>
<evidence type="ECO:0000313" key="4">
    <source>
        <dbReference type="Proteomes" id="UP000737113"/>
    </source>
</evidence>
<dbReference type="SMART" id="SM00267">
    <property type="entry name" value="GGDEF"/>
    <property type="match status" value="1"/>
</dbReference>
<dbReference type="SMART" id="SM00304">
    <property type="entry name" value="HAMP"/>
    <property type="match status" value="1"/>
</dbReference>
<dbReference type="InterPro" id="IPR000160">
    <property type="entry name" value="GGDEF_dom"/>
</dbReference>